<dbReference type="NCBIfam" id="TIGR00731">
    <property type="entry name" value="bL25_bact_ctc"/>
    <property type="match status" value="1"/>
</dbReference>
<evidence type="ECO:0000313" key="10">
    <source>
        <dbReference type="Proteomes" id="UP000318053"/>
    </source>
</evidence>
<evidence type="ECO:0000256" key="3">
    <source>
        <dbReference type="ARBA" id="ARBA00022980"/>
    </source>
</evidence>
<evidence type="ECO:0000256" key="1">
    <source>
        <dbReference type="ARBA" id="ARBA00022730"/>
    </source>
</evidence>
<proteinExistence type="inferred from homology"/>
<dbReference type="OrthoDB" id="9790002at2"/>
<dbReference type="CDD" id="cd00495">
    <property type="entry name" value="Ribosomal_L25_TL5_CTC"/>
    <property type="match status" value="1"/>
</dbReference>
<dbReference type="GO" id="GO:0008097">
    <property type="term" value="F:5S rRNA binding"/>
    <property type="evidence" value="ECO:0007669"/>
    <property type="project" value="InterPro"/>
</dbReference>
<accession>A0A5C5XT51</accession>
<keyword evidence="2 5" id="KW-0694">RNA-binding</keyword>
<keyword evidence="4 5" id="KW-0687">Ribonucleoprotein</keyword>
<dbReference type="PANTHER" id="PTHR33284">
    <property type="entry name" value="RIBOSOMAL PROTEIN L25/GLN-TRNA SYNTHETASE, ANTI-CODON-BINDING DOMAIN-CONTAINING PROTEIN"/>
    <property type="match status" value="1"/>
</dbReference>
<evidence type="ECO:0000256" key="4">
    <source>
        <dbReference type="ARBA" id="ARBA00023274"/>
    </source>
</evidence>
<dbReference type="EMBL" id="SJPK01000007">
    <property type="protein sequence ID" value="TWT65185.1"/>
    <property type="molecule type" value="Genomic_DNA"/>
</dbReference>
<dbReference type="RefSeq" id="WP_146392048.1">
    <property type="nucleotide sequence ID" value="NZ_SJPK01000007.1"/>
</dbReference>
<dbReference type="InterPro" id="IPR037121">
    <property type="entry name" value="Ribosomal_bL25_C"/>
</dbReference>
<dbReference type="InterPro" id="IPR001021">
    <property type="entry name" value="Ribosomal_bL25_long"/>
</dbReference>
<dbReference type="GO" id="GO:0003735">
    <property type="term" value="F:structural constituent of ribosome"/>
    <property type="evidence" value="ECO:0007669"/>
    <property type="project" value="InterPro"/>
</dbReference>
<evidence type="ECO:0000256" key="5">
    <source>
        <dbReference type="HAMAP-Rule" id="MF_01334"/>
    </source>
</evidence>
<dbReference type="InterPro" id="IPR020056">
    <property type="entry name" value="Rbsml_bL25/Gln-tRNA_synth_N"/>
</dbReference>
<keyword evidence="10" id="KW-1185">Reference proteome</keyword>
<dbReference type="GO" id="GO:0022625">
    <property type="term" value="C:cytosolic large ribosomal subunit"/>
    <property type="evidence" value="ECO:0007669"/>
    <property type="project" value="TreeGrafter"/>
</dbReference>
<evidence type="ECO:0000259" key="8">
    <source>
        <dbReference type="Pfam" id="PF14693"/>
    </source>
</evidence>
<dbReference type="SUPFAM" id="SSF50715">
    <property type="entry name" value="Ribosomal protein L25-like"/>
    <property type="match status" value="1"/>
</dbReference>
<dbReference type="Gene3D" id="2.40.240.10">
    <property type="entry name" value="Ribosomal Protein L25, Chain P"/>
    <property type="match status" value="1"/>
</dbReference>
<dbReference type="PANTHER" id="PTHR33284:SF1">
    <property type="entry name" value="RIBOSOMAL PROTEIN L25_GLN-TRNA SYNTHETASE, ANTI-CODON-BINDING DOMAIN-CONTAINING PROTEIN"/>
    <property type="match status" value="1"/>
</dbReference>
<comment type="similarity">
    <text evidence="5">Belongs to the bacterial ribosomal protein bL25 family. CTC subfamily.</text>
</comment>
<dbReference type="InterPro" id="IPR020930">
    <property type="entry name" value="Ribosomal_uL5_bac-type"/>
</dbReference>
<keyword evidence="1 5" id="KW-0699">rRNA-binding</keyword>
<dbReference type="InterPro" id="IPR011035">
    <property type="entry name" value="Ribosomal_bL25/Gln-tRNA_synth"/>
</dbReference>
<dbReference type="Pfam" id="PF01386">
    <property type="entry name" value="Ribosomal_L25p"/>
    <property type="match status" value="1"/>
</dbReference>
<dbReference type="AlphaFoldDB" id="A0A5C5XT51"/>
<evidence type="ECO:0000256" key="6">
    <source>
        <dbReference type="SAM" id="MobiDB-lite"/>
    </source>
</evidence>
<feature type="domain" description="Large ribosomal subunit protein bL25 beta" evidence="8">
    <location>
        <begin position="96"/>
        <end position="179"/>
    </location>
</feature>
<organism evidence="9 10">
    <name type="scientific">Allorhodopirellula solitaria</name>
    <dbReference type="NCBI Taxonomy" id="2527987"/>
    <lineage>
        <taxon>Bacteria</taxon>
        <taxon>Pseudomonadati</taxon>
        <taxon>Planctomycetota</taxon>
        <taxon>Planctomycetia</taxon>
        <taxon>Pirellulales</taxon>
        <taxon>Pirellulaceae</taxon>
        <taxon>Allorhodopirellula</taxon>
    </lineage>
</organism>
<keyword evidence="3 5" id="KW-0689">Ribosomal protein</keyword>
<feature type="region of interest" description="Disordered" evidence="6">
    <location>
        <begin position="182"/>
        <end position="211"/>
    </location>
</feature>
<comment type="function">
    <text evidence="5">This is one of the proteins that binds to the 5S RNA in the ribosome where it forms part of the central protuberance.</text>
</comment>
<protein>
    <recommendedName>
        <fullName evidence="5">Large ribosomal subunit protein bL25</fullName>
    </recommendedName>
    <alternativeName>
        <fullName evidence="5">General stress protein CTC</fullName>
    </alternativeName>
</protein>
<gene>
    <name evidence="5 9" type="primary">ctc</name>
    <name evidence="5" type="synonym">rplY</name>
    <name evidence="9" type="ORF">CA85_30940</name>
</gene>
<evidence type="ECO:0000256" key="2">
    <source>
        <dbReference type="ARBA" id="ARBA00022884"/>
    </source>
</evidence>
<name>A0A5C5XT51_9BACT</name>
<dbReference type="Gene3D" id="2.170.120.20">
    <property type="entry name" value="Ribosomal protein L25, beta domain"/>
    <property type="match status" value="1"/>
</dbReference>
<dbReference type="Proteomes" id="UP000318053">
    <property type="component" value="Unassembled WGS sequence"/>
</dbReference>
<sequence>MTDVIQATKRDSTGTAATIRLRRAGNVPAVLYGHGEANEHLSISADQIRGLLRHHSKTIKLTGDVNETALVSDMQWDALGIEVLHLDLIRVNLKEKVEVTVTIETHGEAPGTREGGIFLENIREVDVRCSAGAIPDSLVLDINELHLDEHATAADLQLPEGVELITDPESVIAHIEAPRAEVAAEEEGVADGAEPEVISKGGGEGEEDEEA</sequence>
<dbReference type="InterPro" id="IPR020057">
    <property type="entry name" value="Ribosomal_bL25_b-dom"/>
</dbReference>
<dbReference type="HAMAP" id="MF_01334">
    <property type="entry name" value="Ribosomal_bL25_CTC"/>
    <property type="match status" value="1"/>
</dbReference>
<evidence type="ECO:0000313" key="9">
    <source>
        <dbReference type="EMBL" id="TWT65185.1"/>
    </source>
</evidence>
<comment type="subunit">
    <text evidence="5">Part of the 50S ribosomal subunit; part of the 5S rRNA/L5/L18/L25 subcomplex. Contacts the 5S rRNA. Binds to the 5S rRNA independently of L5 and L18.</text>
</comment>
<dbReference type="GO" id="GO:0006412">
    <property type="term" value="P:translation"/>
    <property type="evidence" value="ECO:0007669"/>
    <property type="project" value="UniProtKB-UniRule"/>
</dbReference>
<feature type="domain" description="Large ribosomal subunit protein bL25 L25" evidence="7">
    <location>
        <begin position="5"/>
        <end position="88"/>
    </location>
</feature>
<reference evidence="9 10" key="1">
    <citation type="submission" date="2019-02" db="EMBL/GenBank/DDBJ databases">
        <title>Deep-cultivation of Planctomycetes and their phenomic and genomic characterization uncovers novel biology.</title>
        <authorList>
            <person name="Wiegand S."/>
            <person name="Jogler M."/>
            <person name="Boedeker C."/>
            <person name="Pinto D."/>
            <person name="Vollmers J."/>
            <person name="Rivas-Marin E."/>
            <person name="Kohn T."/>
            <person name="Peeters S.H."/>
            <person name="Heuer A."/>
            <person name="Rast P."/>
            <person name="Oberbeckmann S."/>
            <person name="Bunk B."/>
            <person name="Jeske O."/>
            <person name="Meyerdierks A."/>
            <person name="Storesund J.E."/>
            <person name="Kallscheuer N."/>
            <person name="Luecker S."/>
            <person name="Lage O.M."/>
            <person name="Pohl T."/>
            <person name="Merkel B.J."/>
            <person name="Hornburger P."/>
            <person name="Mueller R.-W."/>
            <person name="Bruemmer F."/>
            <person name="Labrenz M."/>
            <person name="Spormann A.M."/>
            <person name="Op Den Camp H."/>
            <person name="Overmann J."/>
            <person name="Amann R."/>
            <person name="Jetten M.S.M."/>
            <person name="Mascher T."/>
            <person name="Medema M.H."/>
            <person name="Devos D.P."/>
            <person name="Kaster A.-K."/>
            <person name="Ovreas L."/>
            <person name="Rohde M."/>
            <person name="Galperin M.Y."/>
            <person name="Jogler C."/>
        </authorList>
    </citation>
    <scope>NUCLEOTIDE SEQUENCE [LARGE SCALE GENOMIC DNA]</scope>
    <source>
        <strain evidence="9 10">CA85</strain>
    </source>
</reference>
<dbReference type="Pfam" id="PF14693">
    <property type="entry name" value="Ribosomal_TL5_C"/>
    <property type="match status" value="1"/>
</dbReference>
<dbReference type="InterPro" id="IPR029751">
    <property type="entry name" value="Ribosomal_L25_dom"/>
</dbReference>
<evidence type="ECO:0000259" key="7">
    <source>
        <dbReference type="Pfam" id="PF01386"/>
    </source>
</evidence>
<comment type="caution">
    <text evidence="9">The sequence shown here is derived from an EMBL/GenBank/DDBJ whole genome shotgun (WGS) entry which is preliminary data.</text>
</comment>